<name>A0A430UYF8_THESC</name>
<dbReference type="AlphaFoldDB" id="A0A430UYF8"/>
<feature type="non-terminal residue" evidence="2">
    <location>
        <position position="49"/>
    </location>
</feature>
<reference evidence="2 3" key="1">
    <citation type="journal article" date="2019" name="Extremophiles">
        <title>Biogeography of thermophiles and predominance of Thermus scotoductus in domestic water heaters.</title>
        <authorList>
            <person name="Wilpiszeski R.L."/>
            <person name="Zhang Z."/>
            <person name="House C.H."/>
        </authorList>
    </citation>
    <scope>NUCLEOTIDE SEQUENCE [LARGE SCALE GENOMIC DNA]</scope>
    <source>
        <strain evidence="2 3">14_S14</strain>
    </source>
</reference>
<evidence type="ECO:0000313" key="3">
    <source>
        <dbReference type="Proteomes" id="UP000287155"/>
    </source>
</evidence>
<comment type="caution">
    <text evidence="2">The sequence shown here is derived from an EMBL/GenBank/DDBJ whole genome shotgun (WGS) entry which is preliminary data.</text>
</comment>
<feature type="transmembrane region" description="Helical" evidence="1">
    <location>
        <begin position="6"/>
        <end position="33"/>
    </location>
</feature>
<keyword evidence="1" id="KW-0472">Membrane</keyword>
<keyword evidence="1" id="KW-0812">Transmembrane</keyword>
<dbReference type="EMBL" id="PEMJ01000210">
    <property type="protein sequence ID" value="RTI14520.1"/>
    <property type="molecule type" value="Genomic_DNA"/>
</dbReference>
<protein>
    <submittedName>
        <fullName evidence="2">Cytochrome C assembly protein</fullName>
    </submittedName>
</protein>
<proteinExistence type="predicted"/>
<organism evidence="2 3">
    <name type="scientific">Thermus scotoductus</name>
    <dbReference type="NCBI Taxonomy" id="37636"/>
    <lineage>
        <taxon>Bacteria</taxon>
        <taxon>Thermotogati</taxon>
        <taxon>Deinococcota</taxon>
        <taxon>Deinococci</taxon>
        <taxon>Thermales</taxon>
        <taxon>Thermaceae</taxon>
        <taxon>Thermus</taxon>
    </lineage>
</organism>
<evidence type="ECO:0000313" key="2">
    <source>
        <dbReference type="EMBL" id="RTI14520.1"/>
    </source>
</evidence>
<accession>A0A430UYF8</accession>
<gene>
    <name evidence="2" type="ORF">CSW27_07110</name>
</gene>
<dbReference type="Proteomes" id="UP000287155">
    <property type="component" value="Unassembled WGS sequence"/>
</dbReference>
<sequence>MNLADLMALGGVVGLALGLFWPRALYVGALLYLGAALADALAKGVFSGP</sequence>
<keyword evidence="1" id="KW-1133">Transmembrane helix</keyword>
<evidence type="ECO:0000256" key="1">
    <source>
        <dbReference type="SAM" id="Phobius"/>
    </source>
</evidence>